<dbReference type="AlphaFoldDB" id="A0A7S4JR06"/>
<dbReference type="EMBL" id="HBKQ01046644">
    <property type="protein sequence ID" value="CAE2271350.1"/>
    <property type="molecule type" value="Transcribed_RNA"/>
</dbReference>
<sequence>MGFLRTHTDGASSINSRRAPWSVTGFFSGALQRTRPSPKFYCSSSSYHHSSFQAFNNNNNANSDNTFCTDDYVREVYEHFRTREVGECARPTYMKHQPVVNEWTRSVLIEWLLTVHTGSNLDAETLYLTVNLFDRFLEKREIRRSQLKLVGATCFFIASKYEDIYPPKICDIINVCDCEYSKEEIIDMERSILEALQYKMTISTANAFLAMYLKASNADEYAKDMARYILDGTLQSYSLLCYLPSELAAASFLIARNCVFGDDWRQWTLLECTGYCEEKVIPVARDILMEKSSAPPELCAVDKKYGTDTTVWLRHFSPCVIMSLCETFQAQKSCTPFCSGNTTGRAIPLIRDL</sequence>
<evidence type="ECO:0008006" key="8">
    <source>
        <dbReference type="Google" id="ProtNLM"/>
    </source>
</evidence>
<feature type="domain" description="Cyclin C-terminal" evidence="6">
    <location>
        <begin position="203"/>
        <end position="319"/>
    </location>
</feature>
<dbReference type="Pfam" id="PF02984">
    <property type="entry name" value="Cyclin_C"/>
    <property type="match status" value="1"/>
</dbReference>
<dbReference type="CDD" id="cd20537">
    <property type="entry name" value="CYCLIN_CCNO-like_rpt2"/>
    <property type="match status" value="1"/>
</dbReference>
<protein>
    <recommendedName>
        <fullName evidence="8">Cyclin N-terminal domain-containing protein</fullName>
    </recommendedName>
</protein>
<dbReference type="PROSITE" id="PS00292">
    <property type="entry name" value="CYCLINS"/>
    <property type="match status" value="1"/>
</dbReference>
<reference evidence="7" key="1">
    <citation type="submission" date="2021-01" db="EMBL/GenBank/DDBJ databases">
        <authorList>
            <person name="Corre E."/>
            <person name="Pelletier E."/>
            <person name="Niang G."/>
            <person name="Scheremetjew M."/>
            <person name="Finn R."/>
            <person name="Kale V."/>
            <person name="Holt S."/>
            <person name="Cochrane G."/>
            <person name="Meng A."/>
            <person name="Brown T."/>
            <person name="Cohen L."/>
        </authorList>
    </citation>
    <scope>NUCLEOTIDE SEQUENCE</scope>
    <source>
        <strain evidence="7">Isolate 1302-5</strain>
    </source>
</reference>
<dbReference type="InterPro" id="IPR036915">
    <property type="entry name" value="Cyclin-like_sf"/>
</dbReference>
<dbReference type="SUPFAM" id="SSF47954">
    <property type="entry name" value="Cyclin-like"/>
    <property type="match status" value="2"/>
</dbReference>
<evidence type="ECO:0000256" key="4">
    <source>
        <dbReference type="RuleBase" id="RU000383"/>
    </source>
</evidence>
<dbReference type="SMART" id="SM01332">
    <property type="entry name" value="Cyclin_C"/>
    <property type="match status" value="1"/>
</dbReference>
<dbReference type="SMART" id="SM00385">
    <property type="entry name" value="CYCLIN"/>
    <property type="match status" value="2"/>
</dbReference>
<gene>
    <name evidence="7" type="ORF">OAUR00152_LOCUS32179</name>
</gene>
<evidence type="ECO:0000256" key="3">
    <source>
        <dbReference type="ARBA" id="ARBA00023306"/>
    </source>
</evidence>
<dbReference type="InterPro" id="IPR006671">
    <property type="entry name" value="Cyclin_N"/>
</dbReference>
<dbReference type="InterPro" id="IPR013763">
    <property type="entry name" value="Cyclin-like_dom"/>
</dbReference>
<name>A0A7S4JR06_9STRA</name>
<keyword evidence="2 4" id="KW-0195">Cyclin</keyword>
<evidence type="ECO:0000259" key="6">
    <source>
        <dbReference type="SMART" id="SM01332"/>
    </source>
</evidence>
<evidence type="ECO:0000256" key="1">
    <source>
        <dbReference type="ARBA" id="ARBA00022618"/>
    </source>
</evidence>
<organism evidence="7">
    <name type="scientific">Odontella aurita</name>
    <dbReference type="NCBI Taxonomy" id="265563"/>
    <lineage>
        <taxon>Eukaryota</taxon>
        <taxon>Sar</taxon>
        <taxon>Stramenopiles</taxon>
        <taxon>Ochrophyta</taxon>
        <taxon>Bacillariophyta</taxon>
        <taxon>Mediophyceae</taxon>
        <taxon>Biddulphiophycidae</taxon>
        <taxon>Eupodiscales</taxon>
        <taxon>Odontellaceae</taxon>
        <taxon>Odontella</taxon>
    </lineage>
</organism>
<evidence type="ECO:0000256" key="2">
    <source>
        <dbReference type="ARBA" id="ARBA00023127"/>
    </source>
</evidence>
<evidence type="ECO:0000259" key="5">
    <source>
        <dbReference type="SMART" id="SM00385"/>
    </source>
</evidence>
<dbReference type="InterPro" id="IPR039361">
    <property type="entry name" value="Cyclin"/>
</dbReference>
<accession>A0A7S4JR06</accession>
<comment type="similarity">
    <text evidence="4">Belongs to the cyclin family.</text>
</comment>
<proteinExistence type="inferred from homology"/>
<dbReference type="InterPro" id="IPR004367">
    <property type="entry name" value="Cyclin_C-dom"/>
</dbReference>
<feature type="domain" description="Cyclin-like" evidence="5">
    <location>
        <begin position="110"/>
        <end position="194"/>
    </location>
</feature>
<dbReference type="GO" id="GO:0051301">
    <property type="term" value="P:cell division"/>
    <property type="evidence" value="ECO:0007669"/>
    <property type="project" value="UniProtKB-KW"/>
</dbReference>
<dbReference type="PANTHER" id="PTHR10177">
    <property type="entry name" value="CYCLINS"/>
    <property type="match status" value="1"/>
</dbReference>
<keyword evidence="3" id="KW-0131">Cell cycle</keyword>
<dbReference type="FunFam" id="1.10.472.10:FF:000001">
    <property type="entry name" value="G2/mitotic-specific cyclin"/>
    <property type="match status" value="1"/>
</dbReference>
<feature type="domain" description="Cyclin-like" evidence="5">
    <location>
        <begin position="207"/>
        <end position="289"/>
    </location>
</feature>
<dbReference type="Pfam" id="PF00134">
    <property type="entry name" value="Cyclin_N"/>
    <property type="match status" value="1"/>
</dbReference>
<dbReference type="Gene3D" id="1.10.472.10">
    <property type="entry name" value="Cyclin-like"/>
    <property type="match status" value="2"/>
</dbReference>
<evidence type="ECO:0000313" key="7">
    <source>
        <dbReference type="EMBL" id="CAE2271350.1"/>
    </source>
</evidence>
<dbReference type="InterPro" id="IPR048258">
    <property type="entry name" value="Cyclins_cyclin-box"/>
</dbReference>
<keyword evidence="1" id="KW-0132">Cell division</keyword>